<sequence length="59" mass="7051">MEKSGSQRRKQTIWTKMTIWTKTQGLKWQFTLHSNIASKDIQDKYMKPKSHSIYKHLGN</sequence>
<reference evidence="1" key="1">
    <citation type="journal article" date="2017" name="Nature">
        <title>The sunflower genome provides insights into oil metabolism, flowering and Asterid evolution.</title>
        <authorList>
            <person name="Badouin H."/>
            <person name="Gouzy J."/>
            <person name="Grassa C.J."/>
            <person name="Murat F."/>
            <person name="Staton S.E."/>
            <person name="Cottret L."/>
            <person name="Lelandais-Briere C."/>
            <person name="Owens G.L."/>
            <person name="Carrere S."/>
            <person name="Mayjonade B."/>
            <person name="Legrand L."/>
            <person name="Gill N."/>
            <person name="Kane N.C."/>
            <person name="Bowers J.E."/>
            <person name="Hubner S."/>
            <person name="Bellec A."/>
            <person name="Berard A."/>
            <person name="Berges H."/>
            <person name="Blanchet N."/>
            <person name="Boniface M.C."/>
            <person name="Brunel D."/>
            <person name="Catrice O."/>
            <person name="Chaidir N."/>
            <person name="Claudel C."/>
            <person name="Donnadieu C."/>
            <person name="Faraut T."/>
            <person name="Fievet G."/>
            <person name="Helmstetter N."/>
            <person name="King M."/>
            <person name="Knapp S.J."/>
            <person name="Lai Z."/>
            <person name="Le Paslier M.C."/>
            <person name="Lippi Y."/>
            <person name="Lorenzon L."/>
            <person name="Mandel J.R."/>
            <person name="Marage G."/>
            <person name="Marchand G."/>
            <person name="Marquand E."/>
            <person name="Bret-Mestries E."/>
            <person name="Morien E."/>
            <person name="Nambeesan S."/>
            <person name="Nguyen T."/>
            <person name="Pegot-Espagnet P."/>
            <person name="Pouilly N."/>
            <person name="Raftis F."/>
            <person name="Sallet E."/>
            <person name="Schiex T."/>
            <person name="Thomas J."/>
            <person name="Vandecasteele C."/>
            <person name="Vares D."/>
            <person name="Vear F."/>
            <person name="Vautrin S."/>
            <person name="Crespi M."/>
            <person name="Mangin B."/>
            <person name="Burke J.M."/>
            <person name="Salse J."/>
            <person name="Munos S."/>
            <person name="Vincourt P."/>
            <person name="Rieseberg L.H."/>
            <person name="Langlade N.B."/>
        </authorList>
    </citation>
    <scope>NUCLEOTIDE SEQUENCE</scope>
    <source>
        <tissue evidence="1">Leaves</tissue>
    </source>
</reference>
<dbReference type="AlphaFoldDB" id="A0A9K3NSY0"/>
<protein>
    <submittedName>
        <fullName evidence="1">Uncharacterized protein</fullName>
    </submittedName>
</protein>
<evidence type="ECO:0000313" key="2">
    <source>
        <dbReference type="Proteomes" id="UP000215914"/>
    </source>
</evidence>
<name>A0A9K3NSY0_HELAN</name>
<gene>
    <name evidence="1" type="ORF">HanXRQr2_Chr04g0167041</name>
</gene>
<comment type="caution">
    <text evidence="1">The sequence shown here is derived from an EMBL/GenBank/DDBJ whole genome shotgun (WGS) entry which is preliminary data.</text>
</comment>
<dbReference type="EMBL" id="MNCJ02000319">
    <property type="protein sequence ID" value="KAF5810233.1"/>
    <property type="molecule type" value="Genomic_DNA"/>
</dbReference>
<organism evidence="1 2">
    <name type="scientific">Helianthus annuus</name>
    <name type="common">Common sunflower</name>
    <dbReference type="NCBI Taxonomy" id="4232"/>
    <lineage>
        <taxon>Eukaryota</taxon>
        <taxon>Viridiplantae</taxon>
        <taxon>Streptophyta</taxon>
        <taxon>Embryophyta</taxon>
        <taxon>Tracheophyta</taxon>
        <taxon>Spermatophyta</taxon>
        <taxon>Magnoliopsida</taxon>
        <taxon>eudicotyledons</taxon>
        <taxon>Gunneridae</taxon>
        <taxon>Pentapetalae</taxon>
        <taxon>asterids</taxon>
        <taxon>campanulids</taxon>
        <taxon>Asterales</taxon>
        <taxon>Asteraceae</taxon>
        <taxon>Asteroideae</taxon>
        <taxon>Heliantheae alliance</taxon>
        <taxon>Heliantheae</taxon>
        <taxon>Helianthus</taxon>
    </lineage>
</organism>
<dbReference type="Proteomes" id="UP000215914">
    <property type="component" value="Unassembled WGS sequence"/>
</dbReference>
<proteinExistence type="predicted"/>
<accession>A0A9K3NSY0</accession>
<keyword evidence="2" id="KW-1185">Reference proteome</keyword>
<evidence type="ECO:0000313" key="1">
    <source>
        <dbReference type="EMBL" id="KAF5810233.1"/>
    </source>
</evidence>
<reference evidence="1" key="2">
    <citation type="submission" date="2020-06" db="EMBL/GenBank/DDBJ databases">
        <title>Helianthus annuus Genome sequencing and assembly Release 2.</title>
        <authorList>
            <person name="Gouzy J."/>
            <person name="Langlade N."/>
            <person name="Munos S."/>
        </authorList>
    </citation>
    <scope>NUCLEOTIDE SEQUENCE</scope>
    <source>
        <tissue evidence="1">Leaves</tissue>
    </source>
</reference>
<dbReference type="Gramene" id="mRNA:HanXRQr2_Chr04g0167041">
    <property type="protein sequence ID" value="CDS:HanXRQr2_Chr04g0167041.1"/>
    <property type="gene ID" value="HanXRQr2_Chr04g0167041"/>
</dbReference>